<accession>A0A0D2LIW0</accession>
<reference evidence="4" key="1">
    <citation type="submission" date="2014-04" db="EMBL/GenBank/DDBJ databases">
        <title>Evolutionary Origins and Diversification of the Mycorrhizal Mutualists.</title>
        <authorList>
            <consortium name="DOE Joint Genome Institute"/>
            <consortium name="Mycorrhizal Genomics Consortium"/>
            <person name="Kohler A."/>
            <person name="Kuo A."/>
            <person name="Nagy L.G."/>
            <person name="Floudas D."/>
            <person name="Copeland A."/>
            <person name="Barry K.W."/>
            <person name="Cichocki N."/>
            <person name="Veneault-Fourrey C."/>
            <person name="LaButti K."/>
            <person name="Lindquist E.A."/>
            <person name="Lipzen A."/>
            <person name="Lundell T."/>
            <person name="Morin E."/>
            <person name="Murat C."/>
            <person name="Riley R."/>
            <person name="Ohm R."/>
            <person name="Sun H."/>
            <person name="Tunlid A."/>
            <person name="Henrissat B."/>
            <person name="Grigoriev I.V."/>
            <person name="Hibbett D.S."/>
            <person name="Martin F."/>
        </authorList>
    </citation>
    <scope>NUCLEOTIDE SEQUENCE [LARGE SCALE GENOMIC DNA]</scope>
    <source>
        <strain evidence="4">FD-334 SS-4</strain>
    </source>
</reference>
<protein>
    <recommendedName>
        <fullName evidence="2">DUF7726 domain-containing protein</fullName>
    </recommendedName>
</protein>
<dbReference type="Proteomes" id="UP000054270">
    <property type="component" value="Unassembled WGS sequence"/>
</dbReference>
<proteinExistence type="predicted"/>
<dbReference type="EMBL" id="KN817523">
    <property type="protein sequence ID" value="KJA27577.1"/>
    <property type="molecule type" value="Genomic_DNA"/>
</dbReference>
<dbReference type="OrthoDB" id="2592504at2759"/>
<evidence type="ECO:0000313" key="3">
    <source>
        <dbReference type="EMBL" id="KJA27577.1"/>
    </source>
</evidence>
<feature type="compositionally biased region" description="Low complexity" evidence="1">
    <location>
        <begin position="52"/>
        <end position="62"/>
    </location>
</feature>
<evidence type="ECO:0000259" key="2">
    <source>
        <dbReference type="Pfam" id="PF24852"/>
    </source>
</evidence>
<keyword evidence="4" id="KW-1185">Reference proteome</keyword>
<dbReference type="AlphaFoldDB" id="A0A0D2LIW0"/>
<organism evidence="3 4">
    <name type="scientific">Hypholoma sublateritium (strain FD-334 SS-4)</name>
    <dbReference type="NCBI Taxonomy" id="945553"/>
    <lineage>
        <taxon>Eukaryota</taxon>
        <taxon>Fungi</taxon>
        <taxon>Dikarya</taxon>
        <taxon>Basidiomycota</taxon>
        <taxon>Agaricomycotina</taxon>
        <taxon>Agaricomycetes</taxon>
        <taxon>Agaricomycetidae</taxon>
        <taxon>Agaricales</taxon>
        <taxon>Agaricineae</taxon>
        <taxon>Strophariaceae</taxon>
        <taxon>Hypholoma</taxon>
    </lineage>
</organism>
<name>A0A0D2LIW0_HYPSF</name>
<dbReference type="PANTHER" id="PTHR42339">
    <property type="entry name" value="HISTONE H1"/>
    <property type="match status" value="1"/>
</dbReference>
<feature type="region of interest" description="Disordered" evidence="1">
    <location>
        <begin position="44"/>
        <end position="83"/>
    </location>
</feature>
<gene>
    <name evidence="3" type="ORF">HYPSUDRAFT_62652</name>
</gene>
<evidence type="ECO:0000256" key="1">
    <source>
        <dbReference type="SAM" id="MobiDB-lite"/>
    </source>
</evidence>
<sequence>MAPKRKGENWESTPLYDLPRPVIIGRNFEKYVIDYPPADDFHYPPAKKARLSDAPDASASSSVDKDASKSKKPTSWRDITLPGEDEGDVPIYDDCGEVRRKIRLLQKTPGWKVTQWLRDIGGINSNSYGRFMREKGRTDGAANGTYYAAYVYFEKVRIFEGKKKSAKRQEMENTHIGGASRDRPQKYIWARV</sequence>
<dbReference type="InterPro" id="IPR056143">
    <property type="entry name" value="DUF7726"/>
</dbReference>
<dbReference type="PANTHER" id="PTHR42339:SF1">
    <property type="entry name" value="HISTONE H1"/>
    <property type="match status" value="1"/>
</dbReference>
<feature type="domain" description="DUF7726" evidence="2">
    <location>
        <begin position="89"/>
        <end position="163"/>
    </location>
</feature>
<dbReference type="Pfam" id="PF24852">
    <property type="entry name" value="DUF7726"/>
    <property type="match status" value="1"/>
</dbReference>
<evidence type="ECO:0000313" key="4">
    <source>
        <dbReference type="Proteomes" id="UP000054270"/>
    </source>
</evidence>